<evidence type="ECO:0000259" key="2">
    <source>
        <dbReference type="Pfam" id="PF00535"/>
    </source>
</evidence>
<dbReference type="PANTHER" id="PTHR48090:SF7">
    <property type="entry name" value="RFBJ PROTEIN"/>
    <property type="match status" value="1"/>
</dbReference>
<protein>
    <recommendedName>
        <fullName evidence="2">Glycosyltransferase 2-like domain-containing protein</fullName>
    </recommendedName>
</protein>
<name>A0A381VFZ6_9ZZZZ</name>
<dbReference type="CDD" id="cd04179">
    <property type="entry name" value="DPM_DPG-synthase_like"/>
    <property type="match status" value="1"/>
</dbReference>
<keyword evidence="1" id="KW-1133">Transmembrane helix</keyword>
<reference evidence="3" key="1">
    <citation type="submission" date="2018-05" db="EMBL/GenBank/DDBJ databases">
        <authorList>
            <person name="Lanie J.A."/>
            <person name="Ng W.-L."/>
            <person name="Kazmierczak K.M."/>
            <person name="Andrzejewski T.M."/>
            <person name="Davidsen T.M."/>
            <person name="Wayne K.J."/>
            <person name="Tettelin H."/>
            <person name="Glass J.I."/>
            <person name="Rusch D."/>
            <person name="Podicherti R."/>
            <person name="Tsui H.-C.T."/>
            <person name="Winkler M.E."/>
        </authorList>
    </citation>
    <scope>NUCLEOTIDE SEQUENCE</scope>
</reference>
<dbReference type="InterPro" id="IPR029044">
    <property type="entry name" value="Nucleotide-diphossugar_trans"/>
</dbReference>
<dbReference type="PANTHER" id="PTHR48090">
    <property type="entry name" value="UNDECAPRENYL-PHOSPHATE 4-DEOXY-4-FORMAMIDO-L-ARABINOSE TRANSFERASE-RELATED"/>
    <property type="match status" value="1"/>
</dbReference>
<dbReference type="InterPro" id="IPR001173">
    <property type="entry name" value="Glyco_trans_2-like"/>
</dbReference>
<dbReference type="Gene3D" id="3.90.550.10">
    <property type="entry name" value="Spore Coat Polysaccharide Biosynthesis Protein SpsA, Chain A"/>
    <property type="match status" value="1"/>
</dbReference>
<sequence length="308" mass="35350">MKKFFFVLISTFATLFIINISWIIINLFYWSISGIDVILSEKSLLEDIYLSTYFIWIVWADVAWWIMLLIFAKQRKGYKSDSEHYLIHNPLTTKKICVTMSAYNEEEIIKDIVTDFIKQPNVESVIVIDNHSTDRTVEIAESAGAKVITKKSNKGYAHSWYTGLKETLNSDANIIVITDADGTYNGYDMTKMIPYLDNCDMVVGSRLTQVLSEQTNQNDTFLVWGNKFLGAFFQLKYFNSRHLGVAQLTDVGCSYRCMRRESLEKIIGDFTKNNSEEFVDEVDSITVALFTTQCAIENNLRIVEVPIT</sequence>
<feature type="domain" description="Glycosyltransferase 2-like" evidence="2">
    <location>
        <begin position="98"/>
        <end position="266"/>
    </location>
</feature>
<gene>
    <name evidence="3" type="ORF">METZ01_LOCUS91988</name>
</gene>
<feature type="transmembrane region" description="Helical" evidence="1">
    <location>
        <begin position="7"/>
        <end position="30"/>
    </location>
</feature>
<proteinExistence type="predicted"/>
<feature type="transmembrane region" description="Helical" evidence="1">
    <location>
        <begin position="50"/>
        <end position="72"/>
    </location>
</feature>
<keyword evidence="1" id="KW-0812">Transmembrane</keyword>
<dbReference type="SUPFAM" id="SSF53448">
    <property type="entry name" value="Nucleotide-diphospho-sugar transferases"/>
    <property type="match status" value="1"/>
</dbReference>
<organism evidence="3">
    <name type="scientific">marine metagenome</name>
    <dbReference type="NCBI Taxonomy" id="408172"/>
    <lineage>
        <taxon>unclassified sequences</taxon>
        <taxon>metagenomes</taxon>
        <taxon>ecological metagenomes</taxon>
    </lineage>
</organism>
<accession>A0A381VFZ6</accession>
<dbReference type="Pfam" id="PF00535">
    <property type="entry name" value="Glycos_transf_2"/>
    <property type="match status" value="1"/>
</dbReference>
<dbReference type="InterPro" id="IPR050256">
    <property type="entry name" value="Glycosyltransferase_2"/>
</dbReference>
<keyword evidence="1" id="KW-0472">Membrane</keyword>
<dbReference type="EMBL" id="UINC01008702">
    <property type="protein sequence ID" value="SVA39134.1"/>
    <property type="molecule type" value="Genomic_DNA"/>
</dbReference>
<feature type="non-terminal residue" evidence="3">
    <location>
        <position position="308"/>
    </location>
</feature>
<evidence type="ECO:0000313" key="3">
    <source>
        <dbReference type="EMBL" id="SVA39134.1"/>
    </source>
</evidence>
<evidence type="ECO:0000256" key="1">
    <source>
        <dbReference type="SAM" id="Phobius"/>
    </source>
</evidence>
<dbReference type="AlphaFoldDB" id="A0A381VFZ6"/>